<evidence type="ECO:0008006" key="4">
    <source>
        <dbReference type="Google" id="ProtNLM"/>
    </source>
</evidence>
<comment type="caution">
    <text evidence="2">The sequence shown here is derived from an EMBL/GenBank/DDBJ whole genome shotgun (WGS) entry which is preliminary data.</text>
</comment>
<organism evidence="2 3">
    <name type="scientific">Streptomyces yanii</name>
    <dbReference type="NCBI Taxonomy" id="78510"/>
    <lineage>
        <taxon>Bacteria</taxon>
        <taxon>Bacillati</taxon>
        <taxon>Actinomycetota</taxon>
        <taxon>Actinomycetes</taxon>
        <taxon>Kitasatosporales</taxon>
        <taxon>Streptomycetaceae</taxon>
        <taxon>Streptomyces</taxon>
    </lineage>
</organism>
<proteinExistence type="predicted"/>
<dbReference type="Proteomes" id="UP001589710">
    <property type="component" value="Unassembled WGS sequence"/>
</dbReference>
<keyword evidence="3" id="KW-1185">Reference proteome</keyword>
<dbReference type="RefSeq" id="WP_345511572.1">
    <property type="nucleotide sequence ID" value="NZ_BAAAXD010000012.1"/>
</dbReference>
<evidence type="ECO:0000313" key="2">
    <source>
        <dbReference type="EMBL" id="MFB9579695.1"/>
    </source>
</evidence>
<name>A0ABV5RP78_9ACTN</name>
<feature type="region of interest" description="Disordered" evidence="1">
    <location>
        <begin position="1"/>
        <end position="33"/>
    </location>
</feature>
<sequence>MRRPIPGAVPDPHAGPAGRISRADRAVPPPGGTVHDHEWAGDVRFAGGCSVTLLGLLLAVDAAAGRLTWLRVPLWAAIAAVLCAVLVPPRVCAGTGWLSSRSLLRRTTVRTDLLVSVRWSDGVAQRLLLRDAHGRRVELDPRVFVANPALWHRLDEAARTCVERGTLLCGATALRQLGDRIDRRTARTVFKVSGLE</sequence>
<accession>A0ABV5RP78</accession>
<evidence type="ECO:0000313" key="3">
    <source>
        <dbReference type="Proteomes" id="UP001589710"/>
    </source>
</evidence>
<evidence type="ECO:0000256" key="1">
    <source>
        <dbReference type="SAM" id="MobiDB-lite"/>
    </source>
</evidence>
<protein>
    <recommendedName>
        <fullName evidence="4">PH domain-containing protein</fullName>
    </recommendedName>
</protein>
<reference evidence="2 3" key="1">
    <citation type="submission" date="2024-09" db="EMBL/GenBank/DDBJ databases">
        <authorList>
            <person name="Sun Q."/>
            <person name="Mori K."/>
        </authorList>
    </citation>
    <scope>NUCLEOTIDE SEQUENCE [LARGE SCALE GENOMIC DNA]</scope>
    <source>
        <strain evidence="2 3">JCM 3331</strain>
    </source>
</reference>
<gene>
    <name evidence="2" type="ORF">ACFFTL_47500</name>
</gene>
<dbReference type="EMBL" id="JBHMCG010000228">
    <property type="protein sequence ID" value="MFB9579695.1"/>
    <property type="molecule type" value="Genomic_DNA"/>
</dbReference>